<keyword evidence="5" id="KW-1185">Reference proteome</keyword>
<evidence type="ECO:0000313" key="4">
    <source>
        <dbReference type="EMBL" id="PRP97545.1"/>
    </source>
</evidence>
<keyword evidence="1 4" id="KW-0489">Methyltransferase</keyword>
<dbReference type="EMBL" id="PVNK01000152">
    <property type="protein sequence ID" value="PRP97545.1"/>
    <property type="molecule type" value="Genomic_DNA"/>
</dbReference>
<dbReference type="Proteomes" id="UP000237968">
    <property type="component" value="Unassembled WGS sequence"/>
</dbReference>
<dbReference type="PANTHER" id="PTHR10259:SF11">
    <property type="entry name" value="THIOPURINE S-METHYLTRANSFERASE"/>
    <property type="match status" value="1"/>
</dbReference>
<dbReference type="InterPro" id="IPR008854">
    <property type="entry name" value="TPMT"/>
</dbReference>
<keyword evidence="3" id="KW-0949">S-adenosyl-L-methionine</keyword>
<dbReference type="GO" id="GO:0008119">
    <property type="term" value="F:thiopurine S-methyltransferase activity"/>
    <property type="evidence" value="ECO:0007669"/>
    <property type="project" value="UniProtKB-EC"/>
</dbReference>
<reference evidence="4 5" key="1">
    <citation type="submission" date="2018-03" db="EMBL/GenBank/DDBJ databases">
        <title>Draft Genome Sequences of the Obligatory Marine Myxobacteria Enhygromyxa salina SWB005.</title>
        <authorList>
            <person name="Poehlein A."/>
            <person name="Moghaddam J.A."/>
            <person name="Harms H."/>
            <person name="Alanjari M."/>
            <person name="Koenig G.M."/>
            <person name="Daniel R."/>
            <person name="Schaeberle T.F."/>
        </authorList>
    </citation>
    <scope>NUCLEOTIDE SEQUENCE [LARGE SCALE GENOMIC DNA]</scope>
    <source>
        <strain evidence="4 5">SWB005</strain>
    </source>
</reference>
<gene>
    <name evidence="4" type="primary">tpm</name>
    <name evidence="4" type="ORF">ENSA5_32380</name>
</gene>
<sequence>MADDASSWDARYAEGSDEWTLERPPAVLEQLIAGYSERQRVLVPGAGHGHDAFAWARSGHEVVALDFAPLAVESMRARSRELGVELEALEADVTAPPASLRGRVDLVWEQTCLCALRPEDRRPYLEAMATLLRPQGSMVALLWNHGNEGGPPFDMTPVLVERLVAGVFSIRKRERVEDSQSTRSSQYLWWLDPIRL</sequence>
<dbReference type="Gene3D" id="3.40.50.150">
    <property type="entry name" value="Vaccinia Virus protein VP39"/>
    <property type="match status" value="1"/>
</dbReference>
<evidence type="ECO:0000256" key="2">
    <source>
        <dbReference type="ARBA" id="ARBA00022679"/>
    </source>
</evidence>
<dbReference type="CDD" id="cd02440">
    <property type="entry name" value="AdoMet_MTases"/>
    <property type="match status" value="1"/>
</dbReference>
<dbReference type="SUPFAM" id="SSF53335">
    <property type="entry name" value="S-adenosyl-L-methionine-dependent methyltransferases"/>
    <property type="match status" value="1"/>
</dbReference>
<dbReference type="RefSeq" id="WP_106392596.1">
    <property type="nucleotide sequence ID" value="NZ_PVNK01000152.1"/>
</dbReference>
<dbReference type="AlphaFoldDB" id="A0A2S9XXE9"/>
<comment type="caution">
    <text evidence="4">The sequence shown here is derived from an EMBL/GenBank/DDBJ whole genome shotgun (WGS) entry which is preliminary data.</text>
</comment>
<keyword evidence="2 4" id="KW-0808">Transferase</keyword>
<proteinExistence type="predicted"/>
<dbReference type="OrthoDB" id="189743at2"/>
<dbReference type="EC" id="2.1.1.67" evidence="4"/>
<evidence type="ECO:0000256" key="1">
    <source>
        <dbReference type="ARBA" id="ARBA00022603"/>
    </source>
</evidence>
<dbReference type="InterPro" id="IPR029063">
    <property type="entry name" value="SAM-dependent_MTases_sf"/>
</dbReference>
<name>A0A2S9XXE9_9BACT</name>
<dbReference type="GO" id="GO:0032259">
    <property type="term" value="P:methylation"/>
    <property type="evidence" value="ECO:0007669"/>
    <property type="project" value="UniProtKB-KW"/>
</dbReference>
<organism evidence="4 5">
    <name type="scientific">Enhygromyxa salina</name>
    <dbReference type="NCBI Taxonomy" id="215803"/>
    <lineage>
        <taxon>Bacteria</taxon>
        <taxon>Pseudomonadati</taxon>
        <taxon>Myxococcota</taxon>
        <taxon>Polyangia</taxon>
        <taxon>Nannocystales</taxon>
        <taxon>Nannocystaceae</taxon>
        <taxon>Enhygromyxa</taxon>
    </lineage>
</organism>
<dbReference type="PROSITE" id="PS51585">
    <property type="entry name" value="SAM_MT_TPMT"/>
    <property type="match status" value="1"/>
</dbReference>
<accession>A0A2S9XXE9</accession>
<dbReference type="PANTHER" id="PTHR10259">
    <property type="entry name" value="THIOPURINE S-METHYLTRANSFERASE"/>
    <property type="match status" value="1"/>
</dbReference>
<protein>
    <submittedName>
        <fullName evidence="4">Thiopurine S-methyltransferase</fullName>
        <ecNumber evidence="4">2.1.1.67</ecNumber>
    </submittedName>
</protein>
<evidence type="ECO:0000313" key="5">
    <source>
        <dbReference type="Proteomes" id="UP000237968"/>
    </source>
</evidence>
<dbReference type="Pfam" id="PF05724">
    <property type="entry name" value="TPMT"/>
    <property type="match status" value="1"/>
</dbReference>
<evidence type="ECO:0000256" key="3">
    <source>
        <dbReference type="ARBA" id="ARBA00022691"/>
    </source>
</evidence>